<sequence>MKCTACESGLLIPAYLEGLFPCHTCTDCGGNLVMLGDYLRWQDANENALFISDTSTKVEIQETERALLCPKTGRLMTKYRIAKETEHRLDLSPHINAVWLDKGEWALLKEQGLAGRLNEIFTDHWQSDVRSKESADILDGLYAKRFGEHYADIKAFRAKIDKMDERSEVIAYLLADDPYKP</sequence>
<reference evidence="1 2" key="1">
    <citation type="submission" date="2018-06" db="EMBL/GenBank/DDBJ databases">
        <title>Genomic Encyclopedia of Type Strains, Phase IV (KMG-IV): sequencing the most valuable type-strain genomes for metagenomic binning, comparative biology and taxonomic classification.</title>
        <authorList>
            <person name="Goeker M."/>
        </authorList>
    </citation>
    <scope>NUCLEOTIDE SEQUENCE [LARGE SCALE GENOMIC DNA]</scope>
    <source>
        <strain evidence="1 2">DSM 24032</strain>
    </source>
</reference>
<organism evidence="1 2">
    <name type="scientific">Arenicella xantha</name>
    <dbReference type="NCBI Taxonomy" id="644221"/>
    <lineage>
        <taxon>Bacteria</taxon>
        <taxon>Pseudomonadati</taxon>
        <taxon>Pseudomonadota</taxon>
        <taxon>Gammaproteobacteria</taxon>
        <taxon>Arenicellales</taxon>
        <taxon>Arenicellaceae</taxon>
        <taxon>Arenicella</taxon>
    </lineage>
</organism>
<protein>
    <recommendedName>
        <fullName evidence="3">Transcription factor zinc-finger domain-containing protein</fullName>
    </recommendedName>
</protein>
<evidence type="ECO:0008006" key="3">
    <source>
        <dbReference type="Google" id="ProtNLM"/>
    </source>
</evidence>
<evidence type="ECO:0000313" key="2">
    <source>
        <dbReference type="Proteomes" id="UP000253083"/>
    </source>
</evidence>
<proteinExistence type="predicted"/>
<accession>A0A395JQL2</accession>
<dbReference type="RefSeq" id="WP_113953815.1">
    <property type="nucleotide sequence ID" value="NZ_QNRT01000002.1"/>
</dbReference>
<name>A0A395JQL2_9GAMM</name>
<dbReference type="EMBL" id="QNRT01000002">
    <property type="protein sequence ID" value="RBP51010.1"/>
    <property type="molecule type" value="Genomic_DNA"/>
</dbReference>
<evidence type="ECO:0000313" key="1">
    <source>
        <dbReference type="EMBL" id="RBP51010.1"/>
    </source>
</evidence>
<dbReference type="InParanoid" id="A0A395JQL2"/>
<dbReference type="Proteomes" id="UP000253083">
    <property type="component" value="Unassembled WGS sequence"/>
</dbReference>
<comment type="caution">
    <text evidence="1">The sequence shown here is derived from an EMBL/GenBank/DDBJ whole genome shotgun (WGS) entry which is preliminary data.</text>
</comment>
<dbReference type="AlphaFoldDB" id="A0A395JQL2"/>
<keyword evidence="2" id="KW-1185">Reference proteome</keyword>
<dbReference type="OrthoDB" id="9814037at2"/>
<gene>
    <name evidence="1" type="ORF">DFR28_102427</name>
</gene>